<evidence type="ECO:0000313" key="2">
    <source>
        <dbReference type="EMBL" id="KQJ96715.1"/>
    </source>
</evidence>
<dbReference type="OMA" id="CYNKENS"/>
<dbReference type="PANTHER" id="PTHR35546">
    <property type="entry name" value="F-BOX PROTEIN INTERACTION DOMAIN PROTEIN-RELATED"/>
    <property type="match status" value="1"/>
</dbReference>
<dbReference type="Pfam" id="PF24750">
    <property type="entry name" value="b-prop_At3g26010-like"/>
    <property type="match status" value="1"/>
</dbReference>
<dbReference type="GeneID" id="100823898"/>
<dbReference type="InterPro" id="IPR036047">
    <property type="entry name" value="F-box-like_dom_sf"/>
</dbReference>
<dbReference type="RefSeq" id="XP_003573922.1">
    <property type="nucleotide sequence ID" value="XM_003573874.4"/>
</dbReference>
<gene>
    <name evidence="3" type="primary">LOC100823898</name>
    <name evidence="2" type="ORF">BRADI_3g26770v3</name>
</gene>
<dbReference type="Proteomes" id="UP000008810">
    <property type="component" value="Chromosome 3"/>
</dbReference>
<dbReference type="CDD" id="cd22157">
    <property type="entry name" value="F-box_AtFBW1-like"/>
    <property type="match status" value="1"/>
</dbReference>
<keyword evidence="4" id="KW-1185">Reference proteome</keyword>
<dbReference type="SMART" id="SM00256">
    <property type="entry name" value="FBOX"/>
    <property type="match status" value="1"/>
</dbReference>
<dbReference type="InterPro" id="IPR017451">
    <property type="entry name" value="F-box-assoc_interact_dom"/>
</dbReference>
<reference evidence="2 3" key="1">
    <citation type="journal article" date="2010" name="Nature">
        <title>Genome sequencing and analysis of the model grass Brachypodium distachyon.</title>
        <authorList>
            <consortium name="International Brachypodium Initiative"/>
        </authorList>
    </citation>
    <scope>NUCLEOTIDE SEQUENCE [LARGE SCALE GENOMIC DNA]</scope>
    <source>
        <strain evidence="2">Bd21</strain>
        <strain evidence="3">cv. Bd21</strain>
    </source>
</reference>
<evidence type="ECO:0000259" key="1">
    <source>
        <dbReference type="SMART" id="SM00256"/>
    </source>
</evidence>
<organism evidence="2">
    <name type="scientific">Brachypodium distachyon</name>
    <name type="common">Purple false brome</name>
    <name type="synonym">Trachynia distachya</name>
    <dbReference type="NCBI Taxonomy" id="15368"/>
    <lineage>
        <taxon>Eukaryota</taxon>
        <taxon>Viridiplantae</taxon>
        <taxon>Streptophyta</taxon>
        <taxon>Embryophyta</taxon>
        <taxon>Tracheophyta</taxon>
        <taxon>Spermatophyta</taxon>
        <taxon>Magnoliopsida</taxon>
        <taxon>Liliopsida</taxon>
        <taxon>Poales</taxon>
        <taxon>Poaceae</taxon>
        <taxon>BOP clade</taxon>
        <taxon>Pooideae</taxon>
        <taxon>Stipodae</taxon>
        <taxon>Brachypodieae</taxon>
        <taxon>Brachypodium</taxon>
    </lineage>
</organism>
<dbReference type="OrthoDB" id="692435at2759"/>
<name>I1I400_BRADI</name>
<dbReference type="AlphaFoldDB" id="I1I400"/>
<dbReference type="Pfam" id="PF00646">
    <property type="entry name" value="F-box"/>
    <property type="match status" value="1"/>
</dbReference>
<proteinExistence type="predicted"/>
<dbReference type="InterPro" id="IPR011043">
    <property type="entry name" value="Gal_Oxase/kelch_b-propeller"/>
</dbReference>
<dbReference type="Gramene" id="KQJ96715">
    <property type="protein sequence ID" value="KQJ96715"/>
    <property type="gene ID" value="BRADI_3g26770v3"/>
</dbReference>
<feature type="domain" description="F-box" evidence="1">
    <location>
        <begin position="17"/>
        <end position="57"/>
    </location>
</feature>
<dbReference type="STRING" id="15368.I1I400"/>
<evidence type="ECO:0000313" key="3">
    <source>
        <dbReference type="EnsemblPlants" id="KQJ96715"/>
    </source>
</evidence>
<dbReference type="Gene3D" id="1.20.1280.50">
    <property type="match status" value="1"/>
</dbReference>
<reference evidence="3" key="3">
    <citation type="submission" date="2018-08" db="UniProtKB">
        <authorList>
            <consortium name="EnsemblPlants"/>
        </authorList>
    </citation>
    <scope>IDENTIFICATION</scope>
    <source>
        <strain evidence="3">cv. Bd21</strain>
    </source>
</reference>
<dbReference type="NCBIfam" id="TIGR01640">
    <property type="entry name" value="F_box_assoc_1"/>
    <property type="match status" value="1"/>
</dbReference>
<dbReference type="InterPro" id="IPR056592">
    <property type="entry name" value="Beta-prop_At3g26010-like"/>
</dbReference>
<evidence type="ECO:0000313" key="4">
    <source>
        <dbReference type="Proteomes" id="UP000008810"/>
    </source>
</evidence>
<accession>I1I400</accession>
<dbReference type="EnsemblPlants" id="KQJ96715">
    <property type="protein sequence ID" value="KQJ96715"/>
    <property type="gene ID" value="BRADI_3g26770v3"/>
</dbReference>
<dbReference type="SUPFAM" id="SSF81383">
    <property type="entry name" value="F-box domain"/>
    <property type="match status" value="1"/>
</dbReference>
<dbReference type="eggNOG" id="ENOG502R45Q">
    <property type="taxonomic scope" value="Eukaryota"/>
</dbReference>
<dbReference type="SUPFAM" id="SSF50965">
    <property type="entry name" value="Galactose oxidase, central domain"/>
    <property type="match status" value="1"/>
</dbReference>
<dbReference type="InterPro" id="IPR055290">
    <property type="entry name" value="At3g26010-like"/>
</dbReference>
<dbReference type="PANTHER" id="PTHR35546:SF125">
    <property type="entry name" value="F-BOX DOMAIN-CONTAINING PROTEIN"/>
    <property type="match status" value="1"/>
</dbReference>
<dbReference type="InterPro" id="IPR001810">
    <property type="entry name" value="F-box_dom"/>
</dbReference>
<protein>
    <recommendedName>
        <fullName evidence="1">F-box domain-containing protein</fullName>
    </recommendedName>
</protein>
<dbReference type="HOGENOM" id="CLU_022847_1_1_1"/>
<reference evidence="2" key="2">
    <citation type="submission" date="2017-06" db="EMBL/GenBank/DDBJ databases">
        <title>WGS assembly of Brachypodium distachyon.</title>
        <authorList>
            <consortium name="The International Brachypodium Initiative"/>
            <person name="Lucas S."/>
            <person name="Harmon-Smith M."/>
            <person name="Lail K."/>
            <person name="Tice H."/>
            <person name="Grimwood J."/>
            <person name="Bruce D."/>
            <person name="Barry K."/>
            <person name="Shu S."/>
            <person name="Lindquist E."/>
            <person name="Wang M."/>
            <person name="Pitluck S."/>
            <person name="Vogel J.P."/>
            <person name="Garvin D.F."/>
            <person name="Mockler T.C."/>
            <person name="Schmutz J."/>
            <person name="Rokhsar D."/>
            <person name="Bevan M.W."/>
        </authorList>
    </citation>
    <scope>NUCLEOTIDE SEQUENCE</scope>
    <source>
        <strain evidence="2">Bd21</strain>
    </source>
</reference>
<dbReference type="KEGG" id="bdi:100823898"/>
<dbReference type="EMBL" id="CM000882">
    <property type="protein sequence ID" value="KQJ96715.1"/>
    <property type="molecule type" value="Genomic_DNA"/>
</dbReference>
<sequence>MEEERSDEPPAVAVSLLTDDLIMEILCRVPVKSLHRFKCVSRSWRDLIAHPAYRKKLPQTLAGFFYEISYYGGVRRNYFASISGSAATVDVDPSLAFLQPMAYTDIKLVDTRNGLLLCACYNKENSSTEHKLRFVVCNPATQRSVMLPPQPQPQQHYVTWLAFDPAVSSRFHVLNFEQSEQGNYYITGVNIYSSQTGVWTHRDTGLVKEIGLLSTGGSAFLGGMLYLLGQLNTQSINIDLSSTMVLVSVDMEGKAWNWINVPEGCFHYVGTIGLSQGCLHYATTITPVSNNDNENTILPLEEEIALWCLENHDSKEWVLKDSLSIHKQFIDNPLSIDDPESDYHTVGIHPDCDTLFLVPKRGASLASYDMRHQIFCNILDLEKGCLSRHLPYVPLFSESLADADGQ</sequence>